<keyword evidence="1" id="KW-0636">Prenylation</keyword>
<dbReference type="PANTHER" id="PTHR10749">
    <property type="entry name" value="PHOSPHORYLASE B KINASE REGULATORY SUBUNIT"/>
    <property type="match status" value="1"/>
</dbReference>
<dbReference type="GO" id="GO:0005964">
    <property type="term" value="C:phosphorylase kinase complex"/>
    <property type="evidence" value="ECO:0007669"/>
    <property type="project" value="TreeGrafter"/>
</dbReference>
<comment type="pathway">
    <text evidence="1">Glycan biosynthesis; glycogen metabolism.</text>
</comment>
<dbReference type="GO" id="GO:0005886">
    <property type="term" value="C:plasma membrane"/>
    <property type="evidence" value="ECO:0007669"/>
    <property type="project" value="UniProtKB-SubCell"/>
</dbReference>
<dbReference type="PANTHER" id="PTHR10749:SF7">
    <property type="entry name" value="PHOSPHORYLASE B KINASE REGULATORY SUBUNIT ALPHA-RELATED"/>
    <property type="match status" value="1"/>
</dbReference>
<keyword evidence="3" id="KW-1185">Reference proteome</keyword>
<keyword evidence="1" id="KW-0449">Lipoprotein</keyword>
<protein>
    <recommendedName>
        <fullName evidence="1">Phosphorylase b kinase regulatory subunit</fullName>
    </recommendedName>
</protein>
<keyword evidence="1" id="KW-1003">Cell membrane</keyword>
<sequence length="324" mass="36385">MFLSPAHDGVRTTMMEEQGDILFYLSIHKGLNWDTGLGFPTTVVTVWNLFQDFYERACQEQRWGLVRHFAGPVGKRVGDLAMSVTDLLVRQKQRSACLKLADTVRSSLRDCVFKALCQPRVGVVMAANVTKRTSLTVATKLEIIRRVEKGEAEVQRCLSVQYTAEPPMHEHVIMRPLPAKELRKIISDAYPGDQSMAMLTQELLTYLAVFIQTDPHLFRQVVRLRVGLIIQVMASEVARASRCDEQDAVEILMNLSPYEMQSLLLATFSGHEIHALDAISAPDSQPESASTSRRKMSLAQGFVHGSVDLDERKLIPQLFDAVNE</sequence>
<dbReference type="GO" id="GO:0005516">
    <property type="term" value="F:calmodulin binding"/>
    <property type="evidence" value="ECO:0007669"/>
    <property type="project" value="UniProtKB-KW"/>
</dbReference>
<evidence type="ECO:0000256" key="1">
    <source>
        <dbReference type="RuleBase" id="RU364123"/>
    </source>
</evidence>
<dbReference type="GO" id="GO:0005977">
    <property type="term" value="P:glycogen metabolic process"/>
    <property type="evidence" value="ECO:0007669"/>
    <property type="project" value="UniProtKB-KW"/>
</dbReference>
<dbReference type="VEuPathDB" id="VectorBase:HLOH_056846"/>
<comment type="similarity">
    <text evidence="1">Belongs to the phosphorylase b kinase regulatory chain family.</text>
</comment>
<accession>A0A9J6GH49</accession>
<organism evidence="2 3">
    <name type="scientific">Haemaphysalis longicornis</name>
    <name type="common">Bush tick</name>
    <dbReference type="NCBI Taxonomy" id="44386"/>
    <lineage>
        <taxon>Eukaryota</taxon>
        <taxon>Metazoa</taxon>
        <taxon>Ecdysozoa</taxon>
        <taxon>Arthropoda</taxon>
        <taxon>Chelicerata</taxon>
        <taxon>Arachnida</taxon>
        <taxon>Acari</taxon>
        <taxon>Parasitiformes</taxon>
        <taxon>Ixodida</taxon>
        <taxon>Ixodoidea</taxon>
        <taxon>Ixodidae</taxon>
        <taxon>Haemaphysalinae</taxon>
        <taxon>Haemaphysalis</taxon>
    </lineage>
</organism>
<keyword evidence="1" id="KW-0112">Calmodulin-binding</keyword>
<dbReference type="AlphaFoldDB" id="A0A9J6GH49"/>
<keyword evidence="1" id="KW-0321">Glycogen metabolism</keyword>
<gene>
    <name evidence="2" type="ORF">HPB48_018671</name>
</gene>
<comment type="subcellular location">
    <subcellularLocation>
        <location evidence="1">Cell membrane</location>
        <topology evidence="1">Lipid-anchor</topology>
        <orientation evidence="1">Cytoplasmic side</orientation>
    </subcellularLocation>
</comment>
<name>A0A9J6GH49_HAELO</name>
<evidence type="ECO:0000313" key="3">
    <source>
        <dbReference type="Proteomes" id="UP000821853"/>
    </source>
</evidence>
<comment type="function">
    <text evidence="1">Phosphorylase b kinase catalyzes the phosphorylation of serine in certain substrates, including troponin I.</text>
</comment>
<keyword evidence="1" id="KW-0472">Membrane</keyword>
<dbReference type="OrthoDB" id="5971574at2759"/>
<keyword evidence="1" id="KW-0119">Carbohydrate metabolism</keyword>
<evidence type="ECO:0000313" key="2">
    <source>
        <dbReference type="EMBL" id="KAH9373684.1"/>
    </source>
</evidence>
<dbReference type="Proteomes" id="UP000821853">
    <property type="component" value="Chromosome 4"/>
</dbReference>
<reference evidence="2 3" key="1">
    <citation type="journal article" date="2020" name="Cell">
        <title>Large-Scale Comparative Analyses of Tick Genomes Elucidate Their Genetic Diversity and Vector Capacities.</title>
        <authorList>
            <consortium name="Tick Genome and Microbiome Consortium (TIGMIC)"/>
            <person name="Jia N."/>
            <person name="Wang J."/>
            <person name="Shi W."/>
            <person name="Du L."/>
            <person name="Sun Y."/>
            <person name="Zhan W."/>
            <person name="Jiang J.F."/>
            <person name="Wang Q."/>
            <person name="Zhang B."/>
            <person name="Ji P."/>
            <person name="Bell-Sakyi L."/>
            <person name="Cui X.M."/>
            <person name="Yuan T.T."/>
            <person name="Jiang B.G."/>
            <person name="Yang W.F."/>
            <person name="Lam T.T."/>
            <person name="Chang Q.C."/>
            <person name="Ding S.J."/>
            <person name="Wang X.J."/>
            <person name="Zhu J.G."/>
            <person name="Ruan X.D."/>
            <person name="Zhao L."/>
            <person name="Wei J.T."/>
            <person name="Ye R.Z."/>
            <person name="Que T.C."/>
            <person name="Du C.H."/>
            <person name="Zhou Y.H."/>
            <person name="Cheng J.X."/>
            <person name="Dai P.F."/>
            <person name="Guo W.B."/>
            <person name="Han X.H."/>
            <person name="Huang E.J."/>
            <person name="Li L.F."/>
            <person name="Wei W."/>
            <person name="Gao Y.C."/>
            <person name="Liu J.Z."/>
            <person name="Shao H.Z."/>
            <person name="Wang X."/>
            <person name="Wang C.C."/>
            <person name="Yang T.C."/>
            <person name="Huo Q.B."/>
            <person name="Li W."/>
            <person name="Chen H.Y."/>
            <person name="Chen S.E."/>
            <person name="Zhou L.G."/>
            <person name="Ni X.B."/>
            <person name="Tian J.H."/>
            <person name="Sheng Y."/>
            <person name="Liu T."/>
            <person name="Pan Y.S."/>
            <person name="Xia L.Y."/>
            <person name="Li J."/>
            <person name="Zhao F."/>
            <person name="Cao W.C."/>
        </authorList>
    </citation>
    <scope>NUCLEOTIDE SEQUENCE [LARGE SCALE GENOMIC DNA]</scope>
    <source>
        <strain evidence="2">HaeL-2018</strain>
    </source>
</reference>
<dbReference type="EMBL" id="JABSTR010000006">
    <property type="protein sequence ID" value="KAH9373684.1"/>
    <property type="molecule type" value="Genomic_DNA"/>
</dbReference>
<dbReference type="InterPro" id="IPR008734">
    <property type="entry name" value="PHK_A/B_su"/>
</dbReference>
<proteinExistence type="inferred from homology"/>
<comment type="caution">
    <text evidence="2">The sequence shown here is derived from an EMBL/GenBank/DDBJ whole genome shotgun (WGS) entry which is preliminary data.</text>
</comment>